<proteinExistence type="predicted"/>
<dbReference type="OrthoDB" id="10061064at2759"/>
<comment type="caution">
    <text evidence="2">The sequence shown here is derived from an EMBL/GenBank/DDBJ whole genome shotgun (WGS) entry which is preliminary data.</text>
</comment>
<accession>A0A4C1TK14</accession>
<sequence>MLLWHKILKAEYLLPDEVIIRQRGRRRPLMDWTPEQAAASNSSAVRNPFQRTPTKMPLSTNMILRSSPRKRLTMGSALQDPDLCASTFDSPLKTQCQTTVVAWNTFS</sequence>
<dbReference type="EMBL" id="BGZK01005517">
    <property type="protein sequence ID" value="GBP14404.1"/>
    <property type="molecule type" value="Genomic_DNA"/>
</dbReference>
<reference evidence="2 3" key="1">
    <citation type="journal article" date="2019" name="Commun. Biol.">
        <title>The bagworm genome reveals a unique fibroin gene that provides high tensile strength.</title>
        <authorList>
            <person name="Kono N."/>
            <person name="Nakamura H."/>
            <person name="Ohtoshi R."/>
            <person name="Tomita M."/>
            <person name="Numata K."/>
            <person name="Arakawa K."/>
        </authorList>
    </citation>
    <scope>NUCLEOTIDE SEQUENCE [LARGE SCALE GENOMIC DNA]</scope>
</reference>
<feature type="region of interest" description="Disordered" evidence="1">
    <location>
        <begin position="36"/>
        <end position="56"/>
    </location>
</feature>
<evidence type="ECO:0000313" key="2">
    <source>
        <dbReference type="EMBL" id="GBP14404.1"/>
    </source>
</evidence>
<organism evidence="2 3">
    <name type="scientific">Eumeta variegata</name>
    <name type="common">Bagworm moth</name>
    <name type="synonym">Eumeta japonica</name>
    <dbReference type="NCBI Taxonomy" id="151549"/>
    <lineage>
        <taxon>Eukaryota</taxon>
        <taxon>Metazoa</taxon>
        <taxon>Ecdysozoa</taxon>
        <taxon>Arthropoda</taxon>
        <taxon>Hexapoda</taxon>
        <taxon>Insecta</taxon>
        <taxon>Pterygota</taxon>
        <taxon>Neoptera</taxon>
        <taxon>Endopterygota</taxon>
        <taxon>Lepidoptera</taxon>
        <taxon>Glossata</taxon>
        <taxon>Ditrysia</taxon>
        <taxon>Tineoidea</taxon>
        <taxon>Psychidae</taxon>
        <taxon>Oiketicinae</taxon>
        <taxon>Eumeta</taxon>
    </lineage>
</organism>
<evidence type="ECO:0000313" key="3">
    <source>
        <dbReference type="Proteomes" id="UP000299102"/>
    </source>
</evidence>
<gene>
    <name evidence="2" type="ORF">EVAR_68979_1</name>
</gene>
<name>A0A4C1TK14_EUMVA</name>
<dbReference type="AlphaFoldDB" id="A0A4C1TK14"/>
<feature type="compositionally biased region" description="Polar residues" evidence="1">
    <location>
        <begin position="38"/>
        <end position="56"/>
    </location>
</feature>
<protein>
    <submittedName>
        <fullName evidence="2">Uncharacterized protein</fullName>
    </submittedName>
</protein>
<keyword evidence="3" id="KW-1185">Reference proteome</keyword>
<evidence type="ECO:0000256" key="1">
    <source>
        <dbReference type="SAM" id="MobiDB-lite"/>
    </source>
</evidence>
<dbReference type="Proteomes" id="UP000299102">
    <property type="component" value="Unassembled WGS sequence"/>
</dbReference>